<evidence type="ECO:0000256" key="2">
    <source>
        <dbReference type="ARBA" id="ARBA00009696"/>
    </source>
</evidence>
<accession>A0A378UGD2</accession>
<keyword evidence="12 14" id="KW-0449">Lipoprotein</keyword>
<dbReference type="PROSITE" id="PS51257">
    <property type="entry name" value="PROKAR_LIPOPROTEIN"/>
    <property type="match status" value="1"/>
</dbReference>
<comment type="subcellular location">
    <subcellularLocation>
        <location evidence="1">Cell outer membrane</location>
        <topology evidence="1">Lipid-anchor</topology>
    </subcellularLocation>
</comment>
<evidence type="ECO:0000313" key="15">
    <source>
        <dbReference type="Proteomes" id="UP000254651"/>
    </source>
</evidence>
<proteinExistence type="inferred from homology"/>
<name>A0A378UGD2_BERDE</name>
<keyword evidence="11" id="KW-0998">Cell outer membrane</keyword>
<dbReference type="SUPFAM" id="SSF89392">
    <property type="entry name" value="Prokaryotic lipoproteins and lipoprotein localization factors"/>
    <property type="match status" value="1"/>
</dbReference>
<keyword evidence="7" id="KW-0653">Protein transport</keyword>
<comment type="subunit">
    <text evidence="3">Monomer.</text>
</comment>
<keyword evidence="5" id="KW-0813">Transport</keyword>
<evidence type="ECO:0000256" key="13">
    <source>
        <dbReference type="SAM" id="SignalP"/>
    </source>
</evidence>
<gene>
    <name evidence="14" type="primary">lolB</name>
    <name evidence="14" type="ORF">NCTC10295_01201</name>
</gene>
<dbReference type="Pfam" id="PF03550">
    <property type="entry name" value="LolB"/>
    <property type="match status" value="1"/>
</dbReference>
<organism evidence="14 15">
    <name type="scientific">Bergeriella denitrificans</name>
    <name type="common">Neisseria denitrificans</name>
    <dbReference type="NCBI Taxonomy" id="494"/>
    <lineage>
        <taxon>Bacteria</taxon>
        <taxon>Pseudomonadati</taxon>
        <taxon>Pseudomonadota</taxon>
        <taxon>Betaproteobacteria</taxon>
        <taxon>Neisseriales</taxon>
        <taxon>Neisseriaceae</taxon>
        <taxon>Bergeriella</taxon>
    </lineage>
</organism>
<sequence>MTFKLFTAAALSALLAACATTGVPQQGGWAAADDVGDFAADGRLAVKIEEKGSYANFDWTYQNRVQTIDVNTPLGTTVGQLCQDAQGVLAVDAKGRVYQANSAEELSESLLGFSLPVQYLHIWADGKRVAGAPYSLLSDGRLQQFGWTISRTVNAEGQPRVLQLESDRLSLRLVFDEVNTRPAASAQTQCAARA</sequence>
<dbReference type="AlphaFoldDB" id="A0A378UGD2"/>
<dbReference type="Proteomes" id="UP000254651">
    <property type="component" value="Unassembled WGS sequence"/>
</dbReference>
<dbReference type="GO" id="GO:0009279">
    <property type="term" value="C:cell outer membrane"/>
    <property type="evidence" value="ECO:0007669"/>
    <property type="project" value="UniProtKB-SubCell"/>
</dbReference>
<feature type="chain" id="PRO_5016829473" description="Outer-membrane lipoprotein LolB" evidence="13">
    <location>
        <begin position="20"/>
        <end position="194"/>
    </location>
</feature>
<dbReference type="CDD" id="cd16326">
    <property type="entry name" value="LolB"/>
    <property type="match status" value="1"/>
</dbReference>
<evidence type="ECO:0000256" key="3">
    <source>
        <dbReference type="ARBA" id="ARBA00011245"/>
    </source>
</evidence>
<feature type="signal peptide" evidence="13">
    <location>
        <begin position="1"/>
        <end position="19"/>
    </location>
</feature>
<evidence type="ECO:0000256" key="11">
    <source>
        <dbReference type="ARBA" id="ARBA00023237"/>
    </source>
</evidence>
<evidence type="ECO:0000256" key="12">
    <source>
        <dbReference type="ARBA" id="ARBA00023288"/>
    </source>
</evidence>
<evidence type="ECO:0000256" key="4">
    <source>
        <dbReference type="ARBA" id="ARBA00016202"/>
    </source>
</evidence>
<keyword evidence="9" id="KW-0564">Palmitate</keyword>
<reference evidence="14 15" key="1">
    <citation type="submission" date="2018-06" db="EMBL/GenBank/DDBJ databases">
        <authorList>
            <consortium name="Pathogen Informatics"/>
            <person name="Doyle S."/>
        </authorList>
    </citation>
    <scope>NUCLEOTIDE SEQUENCE [LARGE SCALE GENOMIC DNA]</scope>
    <source>
        <strain evidence="14 15">NCTC10295</strain>
    </source>
</reference>
<evidence type="ECO:0000256" key="9">
    <source>
        <dbReference type="ARBA" id="ARBA00023139"/>
    </source>
</evidence>
<evidence type="ECO:0000256" key="8">
    <source>
        <dbReference type="ARBA" id="ARBA00023136"/>
    </source>
</evidence>
<evidence type="ECO:0000313" key="14">
    <source>
        <dbReference type="EMBL" id="STZ76434.1"/>
    </source>
</evidence>
<evidence type="ECO:0000256" key="6">
    <source>
        <dbReference type="ARBA" id="ARBA00022729"/>
    </source>
</evidence>
<keyword evidence="8" id="KW-0472">Membrane</keyword>
<keyword evidence="6 13" id="KW-0732">Signal</keyword>
<dbReference type="InterPro" id="IPR029046">
    <property type="entry name" value="LolA/LolB/LppX"/>
</dbReference>
<dbReference type="InterPro" id="IPR004565">
    <property type="entry name" value="OM_lipoprot_LolB"/>
</dbReference>
<evidence type="ECO:0000256" key="7">
    <source>
        <dbReference type="ARBA" id="ARBA00022927"/>
    </source>
</evidence>
<keyword evidence="10" id="KW-0143">Chaperone</keyword>
<dbReference type="GO" id="GO:0015031">
    <property type="term" value="P:protein transport"/>
    <property type="evidence" value="ECO:0007669"/>
    <property type="project" value="UniProtKB-KW"/>
</dbReference>
<comment type="similarity">
    <text evidence="2">Belongs to the LolB family.</text>
</comment>
<dbReference type="EMBL" id="UGQS01000002">
    <property type="protein sequence ID" value="STZ76434.1"/>
    <property type="molecule type" value="Genomic_DNA"/>
</dbReference>
<evidence type="ECO:0000256" key="5">
    <source>
        <dbReference type="ARBA" id="ARBA00022448"/>
    </source>
</evidence>
<protein>
    <recommendedName>
        <fullName evidence="4">Outer-membrane lipoprotein LolB</fullName>
    </recommendedName>
</protein>
<evidence type="ECO:0000256" key="10">
    <source>
        <dbReference type="ARBA" id="ARBA00023186"/>
    </source>
</evidence>
<dbReference type="Gene3D" id="2.50.20.10">
    <property type="entry name" value="Lipoprotein localisation LolA/LolB/LppX"/>
    <property type="match status" value="1"/>
</dbReference>
<keyword evidence="15" id="KW-1185">Reference proteome</keyword>
<dbReference type="RefSeq" id="WP_066077473.1">
    <property type="nucleotide sequence ID" value="NZ_CP181246.1"/>
</dbReference>
<evidence type="ECO:0000256" key="1">
    <source>
        <dbReference type="ARBA" id="ARBA00004459"/>
    </source>
</evidence>